<name>A0AAD7JJN6_9AGAR</name>
<sequence>MECVTCVRPSCHICTSIHVDTVHLHRVRTSTAYLHTTSTSIESGNCVRRSRRPRLTTSVRCPPTDKHVRPQRSPARHKRMRVRVRTTVHVLPTESVSQAIRILHAPPSTSTSHLCPPSSSPAPASAQAADSRTQAPRGQPHLTSAPSFGPAHHNRDVHKHLASAPPSSVGRRPAARASHRRLRLLGPGPASIEPGTVHLHRVRSGTCLRGIPTDVPARRPPST</sequence>
<evidence type="ECO:0000256" key="1">
    <source>
        <dbReference type="SAM" id="MobiDB-lite"/>
    </source>
</evidence>
<proteinExistence type="predicted"/>
<dbReference type="AlphaFoldDB" id="A0AAD7JJN6"/>
<reference evidence="2" key="1">
    <citation type="submission" date="2023-03" db="EMBL/GenBank/DDBJ databases">
        <title>Massive genome expansion in bonnet fungi (Mycena s.s.) driven by repeated elements and novel gene families across ecological guilds.</title>
        <authorList>
            <consortium name="Lawrence Berkeley National Laboratory"/>
            <person name="Harder C.B."/>
            <person name="Miyauchi S."/>
            <person name="Viragh M."/>
            <person name="Kuo A."/>
            <person name="Thoen E."/>
            <person name="Andreopoulos B."/>
            <person name="Lu D."/>
            <person name="Skrede I."/>
            <person name="Drula E."/>
            <person name="Henrissat B."/>
            <person name="Morin E."/>
            <person name="Kohler A."/>
            <person name="Barry K."/>
            <person name="LaButti K."/>
            <person name="Morin E."/>
            <person name="Salamov A."/>
            <person name="Lipzen A."/>
            <person name="Mereny Z."/>
            <person name="Hegedus B."/>
            <person name="Baldrian P."/>
            <person name="Stursova M."/>
            <person name="Weitz H."/>
            <person name="Taylor A."/>
            <person name="Grigoriev I.V."/>
            <person name="Nagy L.G."/>
            <person name="Martin F."/>
            <person name="Kauserud H."/>
        </authorList>
    </citation>
    <scope>NUCLEOTIDE SEQUENCE</scope>
    <source>
        <strain evidence="2">CBHHK182m</strain>
    </source>
</reference>
<organism evidence="2 3">
    <name type="scientific">Mycena metata</name>
    <dbReference type="NCBI Taxonomy" id="1033252"/>
    <lineage>
        <taxon>Eukaryota</taxon>
        <taxon>Fungi</taxon>
        <taxon>Dikarya</taxon>
        <taxon>Basidiomycota</taxon>
        <taxon>Agaricomycotina</taxon>
        <taxon>Agaricomycetes</taxon>
        <taxon>Agaricomycetidae</taxon>
        <taxon>Agaricales</taxon>
        <taxon>Marasmiineae</taxon>
        <taxon>Mycenaceae</taxon>
        <taxon>Mycena</taxon>
    </lineage>
</organism>
<keyword evidence="3" id="KW-1185">Reference proteome</keyword>
<feature type="compositionally biased region" description="Polar residues" evidence="1">
    <location>
        <begin position="132"/>
        <end position="146"/>
    </location>
</feature>
<dbReference type="Proteomes" id="UP001215598">
    <property type="component" value="Unassembled WGS sequence"/>
</dbReference>
<comment type="caution">
    <text evidence="2">The sequence shown here is derived from an EMBL/GenBank/DDBJ whole genome shotgun (WGS) entry which is preliminary data.</text>
</comment>
<feature type="compositionally biased region" description="Low complexity" evidence="1">
    <location>
        <begin position="121"/>
        <end position="131"/>
    </location>
</feature>
<protein>
    <submittedName>
        <fullName evidence="2">Uncharacterized protein</fullName>
    </submittedName>
</protein>
<accession>A0AAD7JJN6</accession>
<evidence type="ECO:0000313" key="2">
    <source>
        <dbReference type="EMBL" id="KAJ7766254.1"/>
    </source>
</evidence>
<dbReference type="EMBL" id="JARKIB010000024">
    <property type="protein sequence ID" value="KAJ7766254.1"/>
    <property type="molecule type" value="Genomic_DNA"/>
</dbReference>
<feature type="region of interest" description="Disordered" evidence="1">
    <location>
        <begin position="107"/>
        <end position="154"/>
    </location>
</feature>
<evidence type="ECO:0000313" key="3">
    <source>
        <dbReference type="Proteomes" id="UP001215598"/>
    </source>
</evidence>
<gene>
    <name evidence="2" type="ORF">B0H16DRAFT_1523487</name>
</gene>